<accession>A0A1B1BG01</accession>
<organism evidence="5 6">
    <name type="scientific">Cryobacterium arcticum</name>
    <dbReference type="NCBI Taxonomy" id="670052"/>
    <lineage>
        <taxon>Bacteria</taxon>
        <taxon>Bacillati</taxon>
        <taxon>Actinomycetota</taxon>
        <taxon>Actinomycetes</taxon>
        <taxon>Micrococcales</taxon>
        <taxon>Microbacteriaceae</taxon>
        <taxon>Cryobacterium</taxon>
    </lineage>
</organism>
<feature type="compositionally biased region" description="Basic and acidic residues" evidence="4">
    <location>
        <begin position="60"/>
        <end position="79"/>
    </location>
</feature>
<sequence length="297" mass="29889">MRIDGCSALVTGAASGLGLATARALLEAGAHVVLFDLAGSAGEDRAAELNARARSAPRSAGDRASADAAHSHAGMDHHAGGTAIFHPGDVTSEADVAAAVAEAGTHGPLRIVVNCAGIAPAARAVGRQGAMPLGDFERVLRVNLLGTFNVVRLAAVAMQAVDPLDPGAVGPADGIDGGTPERGVIVNTASVAAFDGQIGQAAYAASKGGVAAMTLPLAREFARSLIRVMTIAPGLFDTPLLQGLPAEARASLGAQVPHPARLGNPAEYAALVRHIVENPMLNGETIRLDGGIRMAPQ</sequence>
<gene>
    <name evidence="5" type="ORF">PA27867_0540</name>
</gene>
<dbReference type="STRING" id="670052.PA27867_0540"/>
<dbReference type="PANTHER" id="PTHR43658">
    <property type="entry name" value="SHORT-CHAIN DEHYDROGENASE/REDUCTASE"/>
    <property type="match status" value="1"/>
</dbReference>
<evidence type="ECO:0000256" key="3">
    <source>
        <dbReference type="RuleBase" id="RU000363"/>
    </source>
</evidence>
<dbReference type="Pfam" id="PF00106">
    <property type="entry name" value="adh_short"/>
    <property type="match status" value="1"/>
</dbReference>
<dbReference type="AlphaFoldDB" id="A0A1B1BG01"/>
<comment type="similarity">
    <text evidence="1 3">Belongs to the short-chain dehydrogenases/reductases (SDR) family.</text>
</comment>
<evidence type="ECO:0000313" key="6">
    <source>
        <dbReference type="Proteomes" id="UP000092582"/>
    </source>
</evidence>
<dbReference type="InterPro" id="IPR036291">
    <property type="entry name" value="NAD(P)-bd_dom_sf"/>
</dbReference>
<evidence type="ECO:0000256" key="1">
    <source>
        <dbReference type="ARBA" id="ARBA00006484"/>
    </source>
</evidence>
<dbReference type="OrthoDB" id="9795647at2"/>
<dbReference type="EMBL" id="CP016282">
    <property type="protein sequence ID" value="ANP71509.1"/>
    <property type="molecule type" value="Genomic_DNA"/>
</dbReference>
<feature type="region of interest" description="Disordered" evidence="4">
    <location>
        <begin position="51"/>
        <end position="81"/>
    </location>
</feature>
<keyword evidence="6" id="KW-1185">Reference proteome</keyword>
<dbReference type="Proteomes" id="UP000092582">
    <property type="component" value="Chromosome 1"/>
</dbReference>
<proteinExistence type="inferred from homology"/>
<evidence type="ECO:0000313" key="5">
    <source>
        <dbReference type="EMBL" id="ANP71509.1"/>
    </source>
</evidence>
<dbReference type="InterPro" id="IPR020904">
    <property type="entry name" value="Sc_DH/Rdtase_CS"/>
</dbReference>
<dbReference type="PROSITE" id="PS00061">
    <property type="entry name" value="ADH_SHORT"/>
    <property type="match status" value="1"/>
</dbReference>
<evidence type="ECO:0000256" key="2">
    <source>
        <dbReference type="ARBA" id="ARBA00023002"/>
    </source>
</evidence>
<dbReference type="PANTHER" id="PTHR43658:SF8">
    <property type="entry name" value="17-BETA-HYDROXYSTEROID DEHYDROGENASE 14-RELATED"/>
    <property type="match status" value="1"/>
</dbReference>
<dbReference type="SUPFAM" id="SSF51735">
    <property type="entry name" value="NAD(P)-binding Rossmann-fold domains"/>
    <property type="match status" value="1"/>
</dbReference>
<protein>
    <submittedName>
        <fullName evidence="5">3-hydroxy-2-methylbutyryl-CoA dehydrogenase</fullName>
    </submittedName>
</protein>
<reference evidence="5 6" key="1">
    <citation type="submission" date="2016-06" db="EMBL/GenBank/DDBJ databases">
        <title>Genome sequencing of Cryobacterium arcticum PAMC 27867.</title>
        <authorList>
            <person name="Lee J."/>
            <person name="Kim O.-S."/>
        </authorList>
    </citation>
    <scope>NUCLEOTIDE SEQUENCE [LARGE SCALE GENOMIC DNA]</scope>
    <source>
        <strain evidence="5 6">PAMC 27867</strain>
    </source>
</reference>
<evidence type="ECO:0000256" key="4">
    <source>
        <dbReference type="SAM" id="MobiDB-lite"/>
    </source>
</evidence>
<dbReference type="RefSeq" id="WP_066592875.1">
    <property type="nucleotide sequence ID" value="NZ_CP016282.1"/>
</dbReference>
<dbReference type="PATRIC" id="fig|670052.7.peg.565"/>
<dbReference type="PRINTS" id="PR00080">
    <property type="entry name" value="SDRFAMILY"/>
</dbReference>
<dbReference type="InterPro" id="IPR002347">
    <property type="entry name" value="SDR_fam"/>
</dbReference>
<dbReference type="PRINTS" id="PR00081">
    <property type="entry name" value="GDHRDH"/>
</dbReference>
<name>A0A1B1BG01_9MICO</name>
<dbReference type="Gene3D" id="3.40.50.720">
    <property type="entry name" value="NAD(P)-binding Rossmann-like Domain"/>
    <property type="match status" value="1"/>
</dbReference>
<keyword evidence="2" id="KW-0560">Oxidoreductase</keyword>
<dbReference type="KEGG" id="cart:PA27867_0540"/>
<dbReference type="GO" id="GO:0016491">
    <property type="term" value="F:oxidoreductase activity"/>
    <property type="evidence" value="ECO:0007669"/>
    <property type="project" value="UniProtKB-KW"/>
</dbReference>